<gene>
    <name evidence="1" type="ORF">GCM10008942_22120</name>
</gene>
<accession>A0ABP3PUY3</accession>
<organism evidence="1 2">
    <name type="scientific">Rhizomicrobium electricum</name>
    <dbReference type="NCBI Taxonomy" id="480070"/>
    <lineage>
        <taxon>Bacteria</taxon>
        <taxon>Pseudomonadati</taxon>
        <taxon>Pseudomonadota</taxon>
        <taxon>Alphaproteobacteria</taxon>
        <taxon>Micropepsales</taxon>
        <taxon>Micropepsaceae</taxon>
        <taxon>Rhizomicrobium</taxon>
    </lineage>
</organism>
<sequence>MQPGEGEQGGRILENRRIESDAVHQRFERQAHILVIVGDQNERQWTILGAEPDGRSQIYCGACRFRDTCRRFAIHYQGMGAGRQAGMDGALRPCQYADAMPALLPLRQY</sequence>
<protein>
    <recommendedName>
        <fullName evidence="3">4Fe-4S Wbl-type domain-containing protein</fullName>
    </recommendedName>
</protein>
<dbReference type="EMBL" id="BAAADD010000005">
    <property type="protein sequence ID" value="GAA0572981.1"/>
    <property type="molecule type" value="Genomic_DNA"/>
</dbReference>
<evidence type="ECO:0000313" key="2">
    <source>
        <dbReference type="Proteomes" id="UP001499951"/>
    </source>
</evidence>
<reference evidence="2" key="1">
    <citation type="journal article" date="2019" name="Int. J. Syst. Evol. Microbiol.">
        <title>The Global Catalogue of Microorganisms (GCM) 10K type strain sequencing project: providing services to taxonomists for standard genome sequencing and annotation.</title>
        <authorList>
            <consortium name="The Broad Institute Genomics Platform"/>
            <consortium name="The Broad Institute Genome Sequencing Center for Infectious Disease"/>
            <person name="Wu L."/>
            <person name="Ma J."/>
        </authorList>
    </citation>
    <scope>NUCLEOTIDE SEQUENCE [LARGE SCALE GENOMIC DNA]</scope>
    <source>
        <strain evidence="2">JCM 15089</strain>
    </source>
</reference>
<proteinExistence type="predicted"/>
<evidence type="ECO:0008006" key="3">
    <source>
        <dbReference type="Google" id="ProtNLM"/>
    </source>
</evidence>
<name>A0ABP3PUY3_9PROT</name>
<comment type="caution">
    <text evidence="1">The sequence shown here is derived from an EMBL/GenBank/DDBJ whole genome shotgun (WGS) entry which is preliminary data.</text>
</comment>
<dbReference type="Proteomes" id="UP001499951">
    <property type="component" value="Unassembled WGS sequence"/>
</dbReference>
<evidence type="ECO:0000313" key="1">
    <source>
        <dbReference type="EMBL" id="GAA0572981.1"/>
    </source>
</evidence>
<keyword evidence="2" id="KW-1185">Reference proteome</keyword>